<gene>
    <name evidence="1" type="ORF">LDG_6862</name>
</gene>
<protein>
    <submittedName>
        <fullName evidence="1">Uncharacterized protein</fullName>
    </submittedName>
</protein>
<dbReference type="InParanoid" id="G9ENN7"/>
<dbReference type="Proteomes" id="UP000002770">
    <property type="component" value="Unassembled WGS sequence"/>
</dbReference>
<keyword evidence="2" id="KW-1185">Reference proteome</keyword>
<sequence length="79" mass="8703">MQVIFDALALNDGSSEWVVNVLKVLKKVGLLTQANIAMLAENRQAREFVTALNRLYANGLLTGEHTQANFCALLSQISR</sequence>
<evidence type="ECO:0000313" key="1">
    <source>
        <dbReference type="EMBL" id="EHL31150.1"/>
    </source>
</evidence>
<evidence type="ECO:0000313" key="2">
    <source>
        <dbReference type="Proteomes" id="UP000002770"/>
    </source>
</evidence>
<organism evidence="1 2">
    <name type="scientific">Legionella drancourtii LLAP12</name>
    <dbReference type="NCBI Taxonomy" id="658187"/>
    <lineage>
        <taxon>Bacteria</taxon>
        <taxon>Pseudomonadati</taxon>
        <taxon>Pseudomonadota</taxon>
        <taxon>Gammaproteobacteria</taxon>
        <taxon>Legionellales</taxon>
        <taxon>Legionellaceae</taxon>
        <taxon>Legionella</taxon>
    </lineage>
</organism>
<dbReference type="AlphaFoldDB" id="G9ENN7"/>
<accession>G9ENN7</accession>
<dbReference type="EMBL" id="JH413818">
    <property type="protein sequence ID" value="EHL31150.1"/>
    <property type="molecule type" value="Genomic_DNA"/>
</dbReference>
<dbReference type="HOGENOM" id="CLU_2601677_0_0_6"/>
<reference evidence="1 2" key="1">
    <citation type="journal article" date="2011" name="BMC Genomics">
        <title>Insight into cross-talk between intra-amoebal pathogens.</title>
        <authorList>
            <person name="Gimenez G."/>
            <person name="Bertelli C."/>
            <person name="Moliner C."/>
            <person name="Robert C."/>
            <person name="Raoult D."/>
            <person name="Fournier P.E."/>
            <person name="Greub G."/>
        </authorList>
    </citation>
    <scope>NUCLEOTIDE SEQUENCE [LARGE SCALE GENOMIC DNA]</scope>
    <source>
        <strain evidence="1 2">LLAP12</strain>
    </source>
</reference>
<name>G9ENN7_9GAMM</name>
<proteinExistence type="predicted"/>